<protein>
    <submittedName>
        <fullName evidence="1">Transposase, degenerate</fullName>
    </submittedName>
</protein>
<reference evidence="1 2" key="1">
    <citation type="journal article" date="2011" name="J. Bacteriol.">
        <title>Draft genome of the psychrotolerant acidophile Acidithiobacillus ferrivorans SS3.</title>
        <authorList>
            <person name="Liljeqvist M."/>
            <person name="Valdes J."/>
            <person name="Holmes D.S."/>
            <person name="Dopson M."/>
        </authorList>
    </citation>
    <scope>NUCLEOTIDE SEQUENCE [LARGE SCALE GENOMIC DNA]</scope>
    <source>
        <strain evidence="1 2">SS3</strain>
    </source>
</reference>
<proteinExistence type="predicted"/>
<dbReference type="KEGG" id="afi:Acife_2247"/>
<gene>
    <name evidence="1" type="ORF">Acife_2247</name>
</gene>
<accession>G0JNM0</accession>
<organism evidence="1 2">
    <name type="scientific">Acidithiobacillus ferrivorans SS3</name>
    <dbReference type="NCBI Taxonomy" id="743299"/>
    <lineage>
        <taxon>Bacteria</taxon>
        <taxon>Pseudomonadati</taxon>
        <taxon>Pseudomonadota</taxon>
        <taxon>Acidithiobacillia</taxon>
        <taxon>Acidithiobacillales</taxon>
        <taxon>Acidithiobacillaceae</taxon>
        <taxon>Acidithiobacillus</taxon>
    </lineage>
</organism>
<dbReference type="STRING" id="743299.Acife_2247"/>
<dbReference type="EMBL" id="CP002985">
    <property type="protein sequence ID" value="AEM48359.1"/>
    <property type="molecule type" value="Genomic_DNA"/>
</dbReference>
<evidence type="ECO:0000313" key="1">
    <source>
        <dbReference type="EMBL" id="AEM48359.1"/>
    </source>
</evidence>
<evidence type="ECO:0000313" key="2">
    <source>
        <dbReference type="Proteomes" id="UP000009220"/>
    </source>
</evidence>
<name>G0JNM0_9PROT</name>
<dbReference type="Proteomes" id="UP000009220">
    <property type="component" value="Chromosome"/>
</dbReference>
<dbReference type="AlphaFoldDB" id="G0JNM0"/>
<dbReference type="HOGENOM" id="CLU_020626_10_4_6"/>
<dbReference type="eggNOG" id="COG4584">
    <property type="taxonomic scope" value="Bacteria"/>
</dbReference>
<sequence>MVMYAKVRRMFFREHVSISEIGRRTSLLHNAIKKWLRQ</sequence>